<comment type="caution">
    <text evidence="4">The sequence shown here is derived from an EMBL/GenBank/DDBJ whole genome shotgun (WGS) entry which is preliminary data.</text>
</comment>
<feature type="domain" description="AB hydrolase-1" evidence="3">
    <location>
        <begin position="20"/>
        <end position="123"/>
    </location>
</feature>
<evidence type="ECO:0000313" key="5">
    <source>
        <dbReference type="Proteomes" id="UP001054889"/>
    </source>
</evidence>
<comment type="similarity">
    <text evidence="1">Belongs to the AB hydrolase superfamily.</text>
</comment>
<dbReference type="InterPro" id="IPR000073">
    <property type="entry name" value="AB_hydrolase_1"/>
</dbReference>
<dbReference type="Proteomes" id="UP001054889">
    <property type="component" value="Unassembled WGS sequence"/>
</dbReference>
<proteinExistence type="inferred from homology"/>
<evidence type="ECO:0000313" key="4">
    <source>
        <dbReference type="EMBL" id="GJN36988.1"/>
    </source>
</evidence>
<dbReference type="EMBL" id="BQKI01000092">
    <property type="protein sequence ID" value="GJN36988.1"/>
    <property type="molecule type" value="Genomic_DNA"/>
</dbReference>
<dbReference type="AlphaFoldDB" id="A0AAV5FMK0"/>
<feature type="region of interest" description="Disordered" evidence="2">
    <location>
        <begin position="184"/>
        <end position="242"/>
    </location>
</feature>
<evidence type="ECO:0000259" key="3">
    <source>
        <dbReference type="Pfam" id="PF00561"/>
    </source>
</evidence>
<evidence type="ECO:0000256" key="1">
    <source>
        <dbReference type="ARBA" id="ARBA00008645"/>
    </source>
</evidence>
<dbReference type="InterPro" id="IPR029058">
    <property type="entry name" value="AB_hydrolase_fold"/>
</dbReference>
<reference evidence="4" key="1">
    <citation type="journal article" date="2018" name="DNA Res.">
        <title>Multiple hybrid de novo genome assembly of finger millet, an orphan allotetraploid crop.</title>
        <authorList>
            <person name="Hatakeyama M."/>
            <person name="Aluri S."/>
            <person name="Balachadran M.T."/>
            <person name="Sivarajan S.R."/>
            <person name="Patrignani A."/>
            <person name="Gruter S."/>
            <person name="Poveda L."/>
            <person name="Shimizu-Inatsugi R."/>
            <person name="Baeten J."/>
            <person name="Francoijs K.J."/>
            <person name="Nataraja K.N."/>
            <person name="Reddy Y.A.N."/>
            <person name="Phadnis S."/>
            <person name="Ravikumar R.L."/>
            <person name="Schlapbach R."/>
            <person name="Sreeman S.M."/>
            <person name="Shimizu K.K."/>
        </authorList>
    </citation>
    <scope>NUCLEOTIDE SEQUENCE</scope>
</reference>
<evidence type="ECO:0000256" key="2">
    <source>
        <dbReference type="SAM" id="MobiDB-lite"/>
    </source>
</evidence>
<feature type="region of interest" description="Disordered" evidence="2">
    <location>
        <begin position="138"/>
        <end position="164"/>
    </location>
</feature>
<sequence length="363" mass="35287">MGIVEEAHNLRVVGEGKRGVIVLAHGFGTDQSVWKHLVPHLVADYRVVLFDTMGAGPTNPDYFDLTRYATLEGYALDLLAILQELGVESCIYVGHSVSAVIGVLASISRPDLFSKLVLLSASPRLGFPSSLSLFLSLSPTRRRRRRPPPPLAGAPPSSSSSCGTATAAAAGLPRAWAAVATAPPAASTDPAAGGPDLANGAPDPAAAACAGPAAAAPGPAAAEGTPATAAAPGPAAAERTTATAAAPDLAAVARAAPVLDIPAAAAGPPPADLAAAVPAASLAHVGPAAGAGGTAMGQATAGAPRCLTAAAKGKQVDSGPDFVAAGGMSPDPYTGLCMPPSILLVGASSPTAAAASTDPGLAA</sequence>
<gene>
    <name evidence="4" type="primary">gb25898</name>
    <name evidence="4" type="ORF">PR202_gb25898</name>
</gene>
<dbReference type="PANTHER" id="PTHR43039">
    <property type="entry name" value="ESTERASE-RELATED"/>
    <property type="match status" value="1"/>
</dbReference>
<feature type="compositionally biased region" description="Low complexity" evidence="2">
    <location>
        <begin position="154"/>
        <end position="164"/>
    </location>
</feature>
<reference evidence="4" key="2">
    <citation type="submission" date="2021-12" db="EMBL/GenBank/DDBJ databases">
        <title>Resequencing data analysis of finger millet.</title>
        <authorList>
            <person name="Hatakeyama M."/>
            <person name="Aluri S."/>
            <person name="Balachadran M.T."/>
            <person name="Sivarajan S.R."/>
            <person name="Poveda L."/>
            <person name="Shimizu-Inatsugi R."/>
            <person name="Schlapbach R."/>
            <person name="Sreeman S.M."/>
            <person name="Shimizu K.K."/>
        </authorList>
    </citation>
    <scope>NUCLEOTIDE SEQUENCE</scope>
</reference>
<keyword evidence="5" id="KW-1185">Reference proteome</keyword>
<protein>
    <recommendedName>
        <fullName evidence="3">AB hydrolase-1 domain-containing protein</fullName>
    </recommendedName>
</protein>
<dbReference type="Pfam" id="PF00561">
    <property type="entry name" value="Abhydrolase_1"/>
    <property type="match status" value="1"/>
</dbReference>
<dbReference type="Gene3D" id="3.40.50.1820">
    <property type="entry name" value="alpha/beta hydrolase"/>
    <property type="match status" value="1"/>
</dbReference>
<dbReference type="SUPFAM" id="SSF53474">
    <property type="entry name" value="alpha/beta-Hydrolases"/>
    <property type="match status" value="1"/>
</dbReference>
<name>A0AAV5FMK0_ELECO</name>
<organism evidence="4 5">
    <name type="scientific">Eleusine coracana subsp. coracana</name>
    <dbReference type="NCBI Taxonomy" id="191504"/>
    <lineage>
        <taxon>Eukaryota</taxon>
        <taxon>Viridiplantae</taxon>
        <taxon>Streptophyta</taxon>
        <taxon>Embryophyta</taxon>
        <taxon>Tracheophyta</taxon>
        <taxon>Spermatophyta</taxon>
        <taxon>Magnoliopsida</taxon>
        <taxon>Liliopsida</taxon>
        <taxon>Poales</taxon>
        <taxon>Poaceae</taxon>
        <taxon>PACMAD clade</taxon>
        <taxon>Chloridoideae</taxon>
        <taxon>Cynodonteae</taxon>
        <taxon>Eleusininae</taxon>
        <taxon>Eleusine</taxon>
    </lineage>
</organism>
<accession>A0AAV5FMK0</accession>